<reference evidence="1" key="2">
    <citation type="submission" date="2023-03" db="EMBL/GenBank/DDBJ databases">
        <authorList>
            <person name="Zhang Z."/>
        </authorList>
    </citation>
    <scope>NUCLEOTIDE SEQUENCE</scope>
    <source>
        <strain evidence="1">DSA</strain>
    </source>
</reference>
<gene>
    <name evidence="1" type="ORF">P6N53_16355</name>
</gene>
<organism evidence="1 2">
    <name type="scientific">Desulforamulus aquiferis</name>
    <dbReference type="NCBI Taxonomy" id="1397668"/>
    <lineage>
        <taxon>Bacteria</taxon>
        <taxon>Bacillati</taxon>
        <taxon>Bacillota</taxon>
        <taxon>Clostridia</taxon>
        <taxon>Eubacteriales</taxon>
        <taxon>Peptococcaceae</taxon>
        <taxon>Desulforamulus</taxon>
    </lineage>
</organism>
<proteinExistence type="predicted"/>
<accession>A0AAW7ZGH5</accession>
<name>A0AAW7ZGH5_9FIRM</name>
<dbReference type="Proteomes" id="UP001172911">
    <property type="component" value="Unassembled WGS sequence"/>
</dbReference>
<keyword evidence="2" id="KW-1185">Reference proteome</keyword>
<dbReference type="AlphaFoldDB" id="A0AAW7ZGH5"/>
<protein>
    <submittedName>
        <fullName evidence="1">Uncharacterized protein</fullName>
    </submittedName>
</protein>
<reference evidence="1" key="1">
    <citation type="journal article" date="2023" name="J. Hazard. Mater.">
        <title>Anaerobic biodegradation of pyrene and benzo[a]pyrene by a new sulfate-reducing Desulforamulus aquiferis strain DSA.</title>
        <authorList>
            <person name="Zhang Z."/>
            <person name="Sun J."/>
            <person name="Gong X."/>
            <person name="Wang C."/>
            <person name="Wang H."/>
        </authorList>
    </citation>
    <scope>NUCLEOTIDE SEQUENCE</scope>
    <source>
        <strain evidence="1">DSA</strain>
    </source>
</reference>
<dbReference type="RefSeq" id="WP_304545055.1">
    <property type="nucleotide sequence ID" value="NZ_JARPTC010000025.1"/>
</dbReference>
<evidence type="ECO:0000313" key="1">
    <source>
        <dbReference type="EMBL" id="MDO7788798.1"/>
    </source>
</evidence>
<comment type="caution">
    <text evidence="1">The sequence shown here is derived from an EMBL/GenBank/DDBJ whole genome shotgun (WGS) entry which is preliminary data.</text>
</comment>
<sequence>MLEFLFNLFIEFLLWLPFRWWPFNQLIKLERVINELSQEEWFKELDDDYRYSFILRNNKKVIRTLLKPGSAHALKYDIQVQEQFIKMVKDEHVKFVGLS</sequence>
<evidence type="ECO:0000313" key="2">
    <source>
        <dbReference type="Proteomes" id="UP001172911"/>
    </source>
</evidence>
<dbReference type="EMBL" id="JARPTC010000025">
    <property type="protein sequence ID" value="MDO7788798.1"/>
    <property type="molecule type" value="Genomic_DNA"/>
</dbReference>